<comment type="caution">
    <text evidence="1">The sequence shown here is derived from an EMBL/GenBank/DDBJ whole genome shotgun (WGS) entry which is preliminary data.</text>
</comment>
<evidence type="ECO:0000313" key="1">
    <source>
        <dbReference type="EMBL" id="GGG52922.1"/>
    </source>
</evidence>
<sequence>MDRLFLTVNDIVVLKGVCYKTACKILNSIIIKYDLPKEREISMKALCEYYRISEEKANAILDKKNIIPTKAITIMDSA</sequence>
<gene>
    <name evidence="1" type="ORF">GCM10010976_25000</name>
</gene>
<reference evidence="1" key="1">
    <citation type="journal article" date="2014" name="Int. J. Syst. Evol. Microbiol.">
        <title>Complete genome sequence of Corynebacterium casei LMG S-19264T (=DSM 44701T), isolated from a smear-ripened cheese.</title>
        <authorList>
            <consortium name="US DOE Joint Genome Institute (JGI-PGF)"/>
            <person name="Walter F."/>
            <person name="Albersmeier A."/>
            <person name="Kalinowski J."/>
            <person name="Ruckert C."/>
        </authorList>
    </citation>
    <scope>NUCLEOTIDE SEQUENCE</scope>
    <source>
        <strain evidence="1">CGMCC 1.12751</strain>
    </source>
</reference>
<dbReference type="Proteomes" id="UP000625976">
    <property type="component" value="Unassembled WGS sequence"/>
</dbReference>
<dbReference type="EMBL" id="BMFQ01000003">
    <property type="protein sequence ID" value="GGG52922.1"/>
    <property type="molecule type" value="Genomic_DNA"/>
</dbReference>
<protein>
    <submittedName>
        <fullName evidence="1">Uncharacterized protein</fullName>
    </submittedName>
</protein>
<reference evidence="1" key="2">
    <citation type="submission" date="2020-09" db="EMBL/GenBank/DDBJ databases">
        <authorList>
            <person name="Sun Q."/>
            <person name="Zhou Y."/>
        </authorList>
    </citation>
    <scope>NUCLEOTIDE SEQUENCE</scope>
    <source>
        <strain evidence="1">CGMCC 1.12751</strain>
    </source>
</reference>
<keyword evidence="2" id="KW-1185">Reference proteome</keyword>
<accession>A0A917GNS4</accession>
<proteinExistence type="predicted"/>
<dbReference type="RefSeq" id="WP_188465385.1">
    <property type="nucleotide sequence ID" value="NZ_BMFQ01000003.1"/>
</dbReference>
<dbReference type="AlphaFoldDB" id="A0A917GNS4"/>
<organism evidence="1 2">
    <name type="scientific">Bizionia arctica</name>
    <dbReference type="NCBI Taxonomy" id="1495645"/>
    <lineage>
        <taxon>Bacteria</taxon>
        <taxon>Pseudomonadati</taxon>
        <taxon>Bacteroidota</taxon>
        <taxon>Flavobacteriia</taxon>
        <taxon>Flavobacteriales</taxon>
        <taxon>Flavobacteriaceae</taxon>
        <taxon>Bizionia</taxon>
    </lineage>
</organism>
<evidence type="ECO:0000313" key="2">
    <source>
        <dbReference type="Proteomes" id="UP000625976"/>
    </source>
</evidence>
<name>A0A917GNS4_9FLAO</name>